<sequence>MEMSRRTLLGLGLGATALMLAGCNRFGISTEPSTAASTLNMIWWGDAARAEATEAMLAVFTKEHDGLTIKTEYQDSGPYADKMATRFAAGDIPDLFNQRRDSLREYADRGALLDLNQHLDVLNLDDVPKTAPLGVVGDALYGIPAGLNAVGFVINRNLTDQYGVEIPDGDTWSWDDLWAFSKAVTDASGGQVYGVDMAFDTVQNLVVFVRQTGEELYNEDGSFGASEKTLTDWFAMSVEQRAAGALAPAGHIETVGSSAEQSPLAAGLVAGQVIPTNNLKAYNDASGGALELLRMPGEVQGARRGMSIDTSMYWSIGQESPNQEMALELLDFIVNSVEGNEAVGATRGLPASTVVAEAIADSLTPEDQRSIAYITALAEEELPDSRPDPIGGQAVQDALTDIATEVTFGRITAQEAAKQVMAAASEALGQA</sequence>
<dbReference type="AlphaFoldDB" id="A0A9W6H165"/>
<dbReference type="Pfam" id="PF13416">
    <property type="entry name" value="SBP_bac_8"/>
    <property type="match status" value="1"/>
</dbReference>
<reference evidence="1" key="2">
    <citation type="submission" date="2023-01" db="EMBL/GenBank/DDBJ databases">
        <authorList>
            <person name="Sun Q."/>
            <person name="Evtushenko L."/>
        </authorList>
    </citation>
    <scope>NUCLEOTIDE SEQUENCE</scope>
    <source>
        <strain evidence="1">VKM Ac-1020</strain>
    </source>
</reference>
<evidence type="ECO:0000313" key="1">
    <source>
        <dbReference type="EMBL" id="GLJ60233.1"/>
    </source>
</evidence>
<protein>
    <submittedName>
        <fullName evidence="1">Sugar ABC transporter substrate-binding protein</fullName>
    </submittedName>
</protein>
<gene>
    <name evidence="1" type="ORF">GCM10017576_03620</name>
</gene>
<evidence type="ECO:0000313" key="2">
    <source>
        <dbReference type="Proteomes" id="UP001142462"/>
    </source>
</evidence>
<dbReference type="PROSITE" id="PS51257">
    <property type="entry name" value="PROKAR_LIPOPROTEIN"/>
    <property type="match status" value="1"/>
</dbReference>
<reference evidence="1" key="1">
    <citation type="journal article" date="2014" name="Int. J. Syst. Evol. Microbiol.">
        <title>Complete genome sequence of Corynebacterium casei LMG S-19264T (=DSM 44701T), isolated from a smear-ripened cheese.</title>
        <authorList>
            <consortium name="US DOE Joint Genome Institute (JGI-PGF)"/>
            <person name="Walter F."/>
            <person name="Albersmeier A."/>
            <person name="Kalinowski J."/>
            <person name="Ruckert C."/>
        </authorList>
    </citation>
    <scope>NUCLEOTIDE SEQUENCE</scope>
    <source>
        <strain evidence="1">VKM Ac-1020</strain>
    </source>
</reference>
<dbReference type="SUPFAM" id="SSF53850">
    <property type="entry name" value="Periplasmic binding protein-like II"/>
    <property type="match status" value="1"/>
</dbReference>
<dbReference type="Proteomes" id="UP001142462">
    <property type="component" value="Unassembled WGS sequence"/>
</dbReference>
<comment type="caution">
    <text evidence="1">The sequence shown here is derived from an EMBL/GenBank/DDBJ whole genome shotgun (WGS) entry which is preliminary data.</text>
</comment>
<proteinExistence type="predicted"/>
<dbReference type="EMBL" id="BSEJ01000001">
    <property type="protein sequence ID" value="GLJ60233.1"/>
    <property type="molecule type" value="Genomic_DNA"/>
</dbReference>
<dbReference type="PROSITE" id="PS51318">
    <property type="entry name" value="TAT"/>
    <property type="match status" value="1"/>
</dbReference>
<name>A0A9W6H165_9MICO</name>
<accession>A0A9W6H165</accession>
<organism evidence="1 2">
    <name type="scientific">Microbacterium barkeri</name>
    <dbReference type="NCBI Taxonomy" id="33917"/>
    <lineage>
        <taxon>Bacteria</taxon>
        <taxon>Bacillati</taxon>
        <taxon>Actinomycetota</taxon>
        <taxon>Actinomycetes</taxon>
        <taxon>Micrococcales</taxon>
        <taxon>Microbacteriaceae</taxon>
        <taxon>Microbacterium</taxon>
    </lineage>
</organism>
<dbReference type="PANTHER" id="PTHR43649">
    <property type="entry name" value="ARABINOSE-BINDING PROTEIN-RELATED"/>
    <property type="match status" value="1"/>
</dbReference>
<dbReference type="PANTHER" id="PTHR43649:SF11">
    <property type="entry name" value="ABC TRANSPORTER SUBSTRATE-BINDING PROTEIN YESO-RELATED"/>
    <property type="match status" value="1"/>
</dbReference>
<keyword evidence="2" id="KW-1185">Reference proteome</keyword>
<dbReference type="InterPro" id="IPR006059">
    <property type="entry name" value="SBP"/>
</dbReference>
<dbReference type="InterPro" id="IPR006311">
    <property type="entry name" value="TAT_signal"/>
</dbReference>
<dbReference type="InterPro" id="IPR050490">
    <property type="entry name" value="Bact_solute-bd_prot1"/>
</dbReference>
<dbReference type="Gene3D" id="3.40.190.10">
    <property type="entry name" value="Periplasmic binding protein-like II"/>
    <property type="match status" value="2"/>
</dbReference>